<dbReference type="InterPro" id="IPR051913">
    <property type="entry name" value="GH2_Domain-Containing"/>
</dbReference>
<dbReference type="InterPro" id="IPR013783">
    <property type="entry name" value="Ig-like_fold"/>
</dbReference>
<sequence>RKLDNTRYIVAAVSNDPDIATVYDELDAIGINYNLDKYDKIHAKYPKKPIFSSECCATGTTRGWYEDNCAERAFLSAYDKDTTNWFLGREKTWKFMCERKWVLGEYQWIAFEHRGESAWPRLCSQAGAIDLFLQKKDAFYQNQSHWLDPCRPMVHLLPHWNFQEREGEKIRVVAYTNCEELELYLNNKSIGKQCIERYGHGEWLVEYEAGNLRCEARINGKTVCEEMCETTDKAEKLNLRMENDVKANGKDIAIITCYCTDAAGREVPDATPYVSFFTNQLGKVIATGSDITDHNPVNFPDRKMRAGKISVAIQVGKEKGELKVYAVAENLRSTVLTIMLK</sequence>
<dbReference type="Pfam" id="PF16355">
    <property type="entry name" value="DUF4982"/>
    <property type="match status" value="1"/>
</dbReference>
<dbReference type="Pfam" id="PF18565">
    <property type="entry name" value="Glyco_hydro2_C5"/>
    <property type="match status" value="1"/>
</dbReference>
<reference evidence="6" key="1">
    <citation type="submission" date="2020-10" db="EMBL/GenBank/DDBJ databases">
        <title>ChiBAC.</title>
        <authorList>
            <person name="Zenner C."/>
            <person name="Hitch T.C.A."/>
            <person name="Clavel T."/>
        </authorList>
    </citation>
    <scope>NUCLEOTIDE SEQUENCE</scope>
    <source>
        <strain evidence="6">DSM 107454</strain>
    </source>
</reference>
<evidence type="ECO:0000256" key="3">
    <source>
        <dbReference type="ARBA" id="ARBA00023295"/>
    </source>
</evidence>
<dbReference type="PANTHER" id="PTHR42732">
    <property type="entry name" value="BETA-GALACTOSIDASE"/>
    <property type="match status" value="1"/>
</dbReference>
<dbReference type="Proteomes" id="UP000806542">
    <property type="component" value="Unassembled WGS sequence"/>
</dbReference>
<evidence type="ECO:0000256" key="2">
    <source>
        <dbReference type="ARBA" id="ARBA00022801"/>
    </source>
</evidence>
<dbReference type="Gene3D" id="3.20.20.80">
    <property type="entry name" value="Glycosidases"/>
    <property type="match status" value="1"/>
</dbReference>
<dbReference type="AlphaFoldDB" id="A0A9D5M2V5"/>
<proteinExistence type="inferred from homology"/>
<evidence type="ECO:0000313" key="6">
    <source>
        <dbReference type="EMBL" id="MBE5041295.1"/>
    </source>
</evidence>
<dbReference type="RefSeq" id="WP_226393820.1">
    <property type="nucleotide sequence ID" value="NZ_JADCKB010000069.1"/>
</dbReference>
<dbReference type="InterPro" id="IPR017853">
    <property type="entry name" value="GH"/>
</dbReference>
<dbReference type="PANTHER" id="PTHR42732:SF1">
    <property type="entry name" value="BETA-MANNOSIDASE"/>
    <property type="match status" value="1"/>
</dbReference>
<feature type="non-terminal residue" evidence="6">
    <location>
        <position position="1"/>
    </location>
</feature>
<feature type="domain" description="Glycoside hydrolase family 2" evidence="5">
    <location>
        <begin position="243"/>
        <end position="335"/>
    </location>
</feature>
<accession>A0A9D5M2V5</accession>
<comment type="caution">
    <text evidence="6">The sequence shown here is derived from an EMBL/GenBank/DDBJ whole genome shotgun (WGS) entry which is preliminary data.</text>
</comment>
<protein>
    <submittedName>
        <fullName evidence="6">DUF4982 domain-containing protein</fullName>
    </submittedName>
</protein>
<comment type="similarity">
    <text evidence="1">Belongs to the glycosyl hydrolase 2 family.</text>
</comment>
<dbReference type="SUPFAM" id="SSF51445">
    <property type="entry name" value="(Trans)glycosidases"/>
    <property type="match status" value="1"/>
</dbReference>
<keyword evidence="3" id="KW-0326">Glycosidase</keyword>
<keyword evidence="2" id="KW-0378">Hydrolase</keyword>
<evidence type="ECO:0000259" key="5">
    <source>
        <dbReference type="Pfam" id="PF18565"/>
    </source>
</evidence>
<name>A0A9D5M2V5_9FIRM</name>
<evidence type="ECO:0000256" key="1">
    <source>
        <dbReference type="ARBA" id="ARBA00007401"/>
    </source>
</evidence>
<organism evidence="6 7">
    <name type="scientific">Ructibacterium gallinarum</name>
    <dbReference type="NCBI Taxonomy" id="2779355"/>
    <lineage>
        <taxon>Bacteria</taxon>
        <taxon>Bacillati</taxon>
        <taxon>Bacillota</taxon>
        <taxon>Clostridia</taxon>
        <taxon>Eubacteriales</taxon>
        <taxon>Oscillospiraceae</taxon>
        <taxon>Ructibacterium</taxon>
    </lineage>
</organism>
<evidence type="ECO:0000313" key="7">
    <source>
        <dbReference type="Proteomes" id="UP000806542"/>
    </source>
</evidence>
<feature type="domain" description="DUF4982" evidence="4">
    <location>
        <begin position="167"/>
        <end position="224"/>
    </location>
</feature>
<gene>
    <name evidence="6" type="ORF">INF28_12640</name>
</gene>
<dbReference type="GO" id="GO:0016798">
    <property type="term" value="F:hydrolase activity, acting on glycosyl bonds"/>
    <property type="evidence" value="ECO:0007669"/>
    <property type="project" value="UniProtKB-KW"/>
</dbReference>
<dbReference type="Gene3D" id="2.60.40.10">
    <property type="entry name" value="Immunoglobulins"/>
    <property type="match status" value="2"/>
</dbReference>
<dbReference type="InterPro" id="IPR040605">
    <property type="entry name" value="Glyco_hydro2_dom5"/>
</dbReference>
<dbReference type="EMBL" id="JADCKB010000069">
    <property type="protein sequence ID" value="MBE5041295.1"/>
    <property type="molecule type" value="Genomic_DNA"/>
</dbReference>
<dbReference type="InterPro" id="IPR032311">
    <property type="entry name" value="DUF4982"/>
</dbReference>
<keyword evidence="7" id="KW-1185">Reference proteome</keyword>
<evidence type="ECO:0000259" key="4">
    <source>
        <dbReference type="Pfam" id="PF16355"/>
    </source>
</evidence>